<name>A0A183UJ44_TOXCA</name>
<feature type="transmembrane region" description="Helical" evidence="1">
    <location>
        <begin position="190"/>
        <end position="214"/>
    </location>
</feature>
<dbReference type="Proteomes" id="UP000050794">
    <property type="component" value="Unassembled WGS sequence"/>
</dbReference>
<feature type="transmembrane region" description="Helical" evidence="1">
    <location>
        <begin position="226"/>
        <end position="251"/>
    </location>
</feature>
<evidence type="ECO:0000313" key="4">
    <source>
        <dbReference type="WBParaSite" id="TCNE_0000851401-mRNA-1"/>
    </source>
</evidence>
<keyword evidence="3" id="KW-1185">Reference proteome</keyword>
<gene>
    <name evidence="2" type="ORF">TCNE_LOCUS8514</name>
</gene>
<feature type="transmembrane region" description="Helical" evidence="1">
    <location>
        <begin position="79"/>
        <end position="100"/>
    </location>
</feature>
<proteinExistence type="predicted"/>
<evidence type="ECO:0000313" key="3">
    <source>
        <dbReference type="Proteomes" id="UP000050794"/>
    </source>
</evidence>
<feature type="transmembrane region" description="Helical" evidence="1">
    <location>
        <begin position="314"/>
        <end position="336"/>
    </location>
</feature>
<evidence type="ECO:0000256" key="1">
    <source>
        <dbReference type="SAM" id="Phobius"/>
    </source>
</evidence>
<protein>
    <submittedName>
        <fullName evidence="4">G_PROTEIN_RECEP_F1_2 domain-containing protein</fullName>
    </submittedName>
</protein>
<keyword evidence="1" id="KW-1133">Transmembrane helix</keyword>
<keyword evidence="1" id="KW-0472">Membrane</keyword>
<evidence type="ECO:0000313" key="2">
    <source>
        <dbReference type="EMBL" id="VDM39835.1"/>
    </source>
</evidence>
<reference evidence="4" key="1">
    <citation type="submission" date="2016-06" db="UniProtKB">
        <authorList>
            <consortium name="WormBaseParasite"/>
        </authorList>
    </citation>
    <scope>IDENTIFICATION</scope>
</reference>
<sequence length="360" mass="40840">MFNVVNGVEVTTSKANCDYIRKISREFTAGMSVVSTPSTPRSVRNYHRGNGSLRGGGIQKIYSTGPSMKVYKRKLDRRLGVCIFACLSTIATVLIIYGIFHETPHEELTAYITAIKEIVLESLPPSTTATPNMDVLIQQMLVTDNESDIYSSSPLIEPDTCLGSEEVDRVKCLTVPELQTDFELMHGSHIVLWNLVALNVIIAMFLLPLTCIFYSERMQKNGNYKIFYRVALFLALFFMAAQLIFLISPLLTSAYYYPSMADKLLIYKLPRDQNLINNLESRFGCQFDYIQQLVELSIQEPCLPKIKNLLLPTYAVLLLIFIDLLPFAFIIFTYAWDAWIKDTSLCIDRHDSRCVLAGEM</sequence>
<keyword evidence="1" id="KW-0812">Transmembrane</keyword>
<organism evidence="3 4">
    <name type="scientific">Toxocara canis</name>
    <name type="common">Canine roundworm</name>
    <dbReference type="NCBI Taxonomy" id="6265"/>
    <lineage>
        <taxon>Eukaryota</taxon>
        <taxon>Metazoa</taxon>
        <taxon>Ecdysozoa</taxon>
        <taxon>Nematoda</taxon>
        <taxon>Chromadorea</taxon>
        <taxon>Rhabditida</taxon>
        <taxon>Spirurina</taxon>
        <taxon>Ascaridomorpha</taxon>
        <taxon>Ascaridoidea</taxon>
        <taxon>Toxocaridae</taxon>
        <taxon>Toxocara</taxon>
    </lineage>
</organism>
<dbReference type="WBParaSite" id="TCNE_0000851401-mRNA-1">
    <property type="protein sequence ID" value="TCNE_0000851401-mRNA-1"/>
    <property type="gene ID" value="TCNE_0000851401"/>
</dbReference>
<reference evidence="2 3" key="2">
    <citation type="submission" date="2018-11" db="EMBL/GenBank/DDBJ databases">
        <authorList>
            <consortium name="Pathogen Informatics"/>
        </authorList>
    </citation>
    <scope>NUCLEOTIDE SEQUENCE [LARGE SCALE GENOMIC DNA]</scope>
</reference>
<dbReference type="AlphaFoldDB" id="A0A183UJ44"/>
<accession>A0A183UJ44</accession>
<dbReference type="EMBL" id="UYWY01019930">
    <property type="protein sequence ID" value="VDM39835.1"/>
    <property type="molecule type" value="Genomic_DNA"/>
</dbReference>